<organism evidence="2">
    <name type="scientific">hydrothermal vent metagenome</name>
    <dbReference type="NCBI Taxonomy" id="652676"/>
    <lineage>
        <taxon>unclassified sequences</taxon>
        <taxon>metagenomes</taxon>
        <taxon>ecological metagenomes</taxon>
    </lineage>
</organism>
<evidence type="ECO:0008006" key="3">
    <source>
        <dbReference type="Google" id="ProtNLM"/>
    </source>
</evidence>
<sequence length="380" mass="42588">MIFRGYPKAVFALTIAALTLVACAPTVRVSKLRPARISAAAHLDKITVLTFEGPNGKQVSRRLKETLEDIYVDGEPYFHIVGEDTFYELASGKRCRACRKEKHMLSLARATGADAVLAGSVTESSCTAELYEEKETRCTQLTVFKKDEKPVCTQWADFYIPCVKNTATYEFEVRLVEITTGHYLYTDSFSSTRQGNACLKNRSAGSYRATLIELTGSRQSQSQCRADWKKELINIAYEDAIASAEKKIPQSIAPYYVSTKIPLMTSTKGIRDAKAKDLFTRAIKLARTRNLTTACRLWKEGAAASPESASLSYNLGVCAEFKKDLKLAKQFYREAAGLLGESNDMILAAFERIARNKKDMNILSEQLNEQEKNRRRKTKE</sequence>
<dbReference type="Gene3D" id="1.25.40.10">
    <property type="entry name" value="Tetratricopeptide repeat domain"/>
    <property type="match status" value="1"/>
</dbReference>
<dbReference type="PROSITE" id="PS51257">
    <property type="entry name" value="PROKAR_LIPOPROTEIN"/>
    <property type="match status" value="1"/>
</dbReference>
<dbReference type="InterPro" id="IPR011990">
    <property type="entry name" value="TPR-like_helical_dom_sf"/>
</dbReference>
<dbReference type="SUPFAM" id="SSF81901">
    <property type="entry name" value="HCP-like"/>
    <property type="match status" value="1"/>
</dbReference>
<feature type="coiled-coil region" evidence="1">
    <location>
        <begin position="353"/>
        <end position="380"/>
    </location>
</feature>
<dbReference type="Gene3D" id="3.40.50.10610">
    <property type="entry name" value="ABC-type transport auxiliary lipoprotein component"/>
    <property type="match status" value="1"/>
</dbReference>
<proteinExistence type="predicted"/>
<evidence type="ECO:0000256" key="1">
    <source>
        <dbReference type="SAM" id="Coils"/>
    </source>
</evidence>
<reference evidence="2" key="1">
    <citation type="submission" date="2018-06" db="EMBL/GenBank/DDBJ databases">
        <authorList>
            <person name="Zhirakovskaya E."/>
        </authorList>
    </citation>
    <scope>NUCLEOTIDE SEQUENCE</scope>
</reference>
<name>A0A3B0RHW4_9ZZZZ</name>
<protein>
    <recommendedName>
        <fullName evidence="3">Tetratricopeptide repeat protein</fullName>
    </recommendedName>
</protein>
<dbReference type="AlphaFoldDB" id="A0A3B0RHW4"/>
<accession>A0A3B0RHW4</accession>
<evidence type="ECO:0000313" key="2">
    <source>
        <dbReference type="EMBL" id="VAV84253.1"/>
    </source>
</evidence>
<gene>
    <name evidence="2" type="ORF">MNBD_DELTA01-1926</name>
</gene>
<keyword evidence="1" id="KW-0175">Coiled coil</keyword>
<dbReference type="EMBL" id="UOEA01000061">
    <property type="protein sequence ID" value="VAV84253.1"/>
    <property type="molecule type" value="Genomic_DNA"/>
</dbReference>